<dbReference type="OrthoDB" id="1445783at2"/>
<dbReference type="Proteomes" id="UP000286990">
    <property type="component" value="Unassembled WGS sequence"/>
</dbReference>
<dbReference type="EMBL" id="QUSX01000005">
    <property type="protein sequence ID" value="RRQ47481.1"/>
    <property type="molecule type" value="Genomic_DNA"/>
</dbReference>
<sequence>MERRIKLIWDFRGPAALKTAEHHEIHLKEFIALEKAEVITTGYKEMNDMYSIAYMVVHERDMIAMRDKLKPHRGEIYVEN</sequence>
<evidence type="ECO:0000313" key="1">
    <source>
        <dbReference type="EMBL" id="RRQ47481.1"/>
    </source>
</evidence>
<proteinExistence type="predicted"/>
<gene>
    <name evidence="1" type="ORF">DZC72_17220</name>
</gene>
<dbReference type="AlphaFoldDB" id="A0A3R8R5G1"/>
<evidence type="ECO:0000313" key="2">
    <source>
        <dbReference type="Proteomes" id="UP000286990"/>
    </source>
</evidence>
<accession>A0A3R8R5G1</accession>
<reference evidence="2" key="1">
    <citation type="submission" date="2018-08" db="EMBL/GenBank/DDBJ databases">
        <authorList>
            <person name="Khan S.A."/>
            <person name="J S.E."/>
        </authorList>
    </citation>
    <scope>NUCLEOTIDE SEQUENCE [LARGE SCALE GENOMIC DNA]</scope>
    <source>
        <strain evidence="2">PoM-212</strain>
    </source>
</reference>
<reference evidence="2" key="2">
    <citation type="submission" date="2018-12" db="EMBL/GenBank/DDBJ databases">
        <title>Maribacter lutimaris sp. nov., isolated from marine sediment.</title>
        <authorList>
            <person name="Kim K.K."/>
        </authorList>
    </citation>
    <scope>NUCLEOTIDE SEQUENCE [LARGE SCALE GENOMIC DNA]</scope>
    <source>
        <strain evidence="2">PoM-212</strain>
    </source>
</reference>
<name>A0A3R8R5G1_9FLAO</name>
<keyword evidence="2" id="KW-1185">Reference proteome</keyword>
<dbReference type="RefSeq" id="WP_125224136.1">
    <property type="nucleotide sequence ID" value="NZ_QUSX01000005.1"/>
</dbReference>
<organism evidence="1 2">
    <name type="scientific">Maribacter algicola</name>
    <dbReference type="NCBI Taxonomy" id="2498892"/>
    <lineage>
        <taxon>Bacteria</taxon>
        <taxon>Pseudomonadati</taxon>
        <taxon>Bacteroidota</taxon>
        <taxon>Flavobacteriia</taxon>
        <taxon>Flavobacteriales</taxon>
        <taxon>Flavobacteriaceae</taxon>
        <taxon>Maribacter</taxon>
    </lineage>
</organism>
<protein>
    <submittedName>
        <fullName evidence="1">Uncharacterized protein</fullName>
    </submittedName>
</protein>
<comment type="caution">
    <text evidence="1">The sequence shown here is derived from an EMBL/GenBank/DDBJ whole genome shotgun (WGS) entry which is preliminary data.</text>
</comment>